<dbReference type="Proteomes" id="UP001153199">
    <property type="component" value="Unassembled WGS sequence"/>
</dbReference>
<dbReference type="GO" id="GO:0005990">
    <property type="term" value="P:lactose catabolic process"/>
    <property type="evidence" value="ECO:0007669"/>
    <property type="project" value="TreeGrafter"/>
</dbReference>
<dbReference type="EMBL" id="JAMWFV010000164">
    <property type="protein sequence ID" value="MDG6146399.1"/>
    <property type="molecule type" value="Genomic_DNA"/>
</dbReference>
<dbReference type="InterPro" id="IPR050347">
    <property type="entry name" value="Bact_Beta-galactosidase"/>
</dbReference>
<dbReference type="PANTHER" id="PTHR46323:SF2">
    <property type="entry name" value="BETA-GALACTOSIDASE"/>
    <property type="match status" value="1"/>
</dbReference>
<dbReference type="SUPFAM" id="SSF51445">
    <property type="entry name" value="(Trans)glycosidases"/>
    <property type="match status" value="1"/>
</dbReference>
<evidence type="ECO:0000256" key="4">
    <source>
        <dbReference type="ARBA" id="ARBA00023295"/>
    </source>
</evidence>
<keyword evidence="4" id="KW-0326">Glycosidase</keyword>
<accession>A0A9X4SD72</accession>
<comment type="caution">
    <text evidence="6">The sequence shown here is derived from an EMBL/GenBank/DDBJ whole genome shotgun (WGS) entry which is preliminary data.</text>
</comment>
<keyword evidence="7" id="KW-1185">Reference proteome</keyword>
<reference evidence="6" key="1">
    <citation type="submission" date="2022-06" db="EMBL/GenBank/DDBJ databases">
        <title>Lactococcus from bovine mastitis in China.</title>
        <authorList>
            <person name="Lin Y."/>
            <person name="Han B."/>
        </authorList>
    </citation>
    <scope>NUCLEOTIDE SEQUENCE</scope>
    <source>
        <strain evidence="6">Ningxia-I-26</strain>
    </source>
</reference>
<sequence length="69" mass="8243">MSHRLPPDYNRISNDPAWARHYVDRARRLYQRDKTHVSVILWSLGNEAGGIYNTDRMYDYLKKHTNLPV</sequence>
<dbReference type="GO" id="GO:0004565">
    <property type="term" value="F:beta-galactosidase activity"/>
    <property type="evidence" value="ECO:0007669"/>
    <property type="project" value="UniProtKB-EC"/>
</dbReference>
<name>A0A9X4SD72_9LACT</name>
<evidence type="ECO:0000313" key="6">
    <source>
        <dbReference type="EMBL" id="MDG6146399.1"/>
    </source>
</evidence>
<evidence type="ECO:0000256" key="2">
    <source>
        <dbReference type="ARBA" id="ARBA00012756"/>
    </source>
</evidence>
<keyword evidence="3" id="KW-0378">Hydrolase</keyword>
<feature type="domain" description="Glycoside hydrolase family 2 catalytic" evidence="5">
    <location>
        <begin position="7"/>
        <end position="64"/>
    </location>
</feature>
<comment type="catalytic activity">
    <reaction evidence="1">
        <text>Hydrolysis of terminal non-reducing beta-D-galactose residues in beta-D-galactosides.</text>
        <dbReference type="EC" id="3.2.1.23"/>
    </reaction>
</comment>
<dbReference type="GO" id="GO:0009341">
    <property type="term" value="C:beta-galactosidase complex"/>
    <property type="evidence" value="ECO:0007669"/>
    <property type="project" value="TreeGrafter"/>
</dbReference>
<proteinExistence type="predicted"/>
<feature type="non-terminal residue" evidence="6">
    <location>
        <position position="69"/>
    </location>
</feature>
<dbReference type="AlphaFoldDB" id="A0A9X4SD72"/>
<dbReference type="Pfam" id="PF02836">
    <property type="entry name" value="Glyco_hydro_2_C"/>
    <property type="match status" value="1"/>
</dbReference>
<gene>
    <name evidence="6" type="ORF">NF717_12215</name>
</gene>
<dbReference type="InterPro" id="IPR006103">
    <property type="entry name" value="Glyco_hydro_2_cat"/>
</dbReference>
<dbReference type="InterPro" id="IPR017853">
    <property type="entry name" value="GH"/>
</dbReference>
<evidence type="ECO:0000259" key="5">
    <source>
        <dbReference type="Pfam" id="PF02836"/>
    </source>
</evidence>
<organism evidence="6 7">
    <name type="scientific">Lactococcus formosensis</name>
    <dbReference type="NCBI Taxonomy" id="1281486"/>
    <lineage>
        <taxon>Bacteria</taxon>
        <taxon>Bacillati</taxon>
        <taxon>Bacillota</taxon>
        <taxon>Bacilli</taxon>
        <taxon>Lactobacillales</taxon>
        <taxon>Streptococcaceae</taxon>
        <taxon>Lactococcus</taxon>
    </lineage>
</organism>
<dbReference type="Gene3D" id="3.20.20.80">
    <property type="entry name" value="Glycosidases"/>
    <property type="match status" value="1"/>
</dbReference>
<evidence type="ECO:0000256" key="3">
    <source>
        <dbReference type="ARBA" id="ARBA00022801"/>
    </source>
</evidence>
<evidence type="ECO:0000256" key="1">
    <source>
        <dbReference type="ARBA" id="ARBA00001412"/>
    </source>
</evidence>
<protein>
    <recommendedName>
        <fullName evidence="2">beta-galactosidase</fullName>
        <ecNumber evidence="2">3.2.1.23</ecNumber>
    </recommendedName>
</protein>
<evidence type="ECO:0000313" key="7">
    <source>
        <dbReference type="Proteomes" id="UP001153199"/>
    </source>
</evidence>
<dbReference type="EC" id="3.2.1.23" evidence="2"/>
<dbReference type="PANTHER" id="PTHR46323">
    <property type="entry name" value="BETA-GALACTOSIDASE"/>
    <property type="match status" value="1"/>
</dbReference>